<dbReference type="SMART" id="SM00465">
    <property type="entry name" value="GIYc"/>
    <property type="match status" value="1"/>
</dbReference>
<dbReference type="NCBIfam" id="TIGR00194">
    <property type="entry name" value="uvrC"/>
    <property type="match status" value="1"/>
</dbReference>
<dbReference type="eggNOG" id="COG0322">
    <property type="taxonomic scope" value="Bacteria"/>
</dbReference>
<feature type="region of interest" description="Disordered" evidence="7">
    <location>
        <begin position="301"/>
        <end position="332"/>
    </location>
</feature>
<dbReference type="GO" id="GO:0009381">
    <property type="term" value="F:excinuclease ABC activity"/>
    <property type="evidence" value="ECO:0007669"/>
    <property type="project" value="UniProtKB-UniRule"/>
</dbReference>
<gene>
    <name evidence="6" type="primary">uvrC</name>
    <name evidence="11" type="ORF">Osc7112_4952</name>
</gene>
<keyword evidence="4 6" id="KW-0267">Excision nuclease</keyword>
<dbReference type="EMBL" id="CP003614">
    <property type="protein sequence ID" value="AFZ09218.1"/>
    <property type="molecule type" value="Genomic_DNA"/>
</dbReference>
<dbReference type="InterPro" id="IPR004791">
    <property type="entry name" value="UvrC"/>
</dbReference>
<keyword evidence="6" id="KW-0742">SOS response</keyword>
<dbReference type="SUPFAM" id="SSF82771">
    <property type="entry name" value="GIY-YIG endonuclease"/>
    <property type="match status" value="1"/>
</dbReference>
<dbReference type="RefSeq" id="WP_015178447.1">
    <property type="nucleotide sequence ID" value="NC_019729.1"/>
</dbReference>
<dbReference type="SMART" id="SM00278">
    <property type="entry name" value="HhH1"/>
    <property type="match status" value="2"/>
</dbReference>
<comment type="subunit">
    <text evidence="6">Interacts with UvrB in an incision complex.</text>
</comment>
<evidence type="ECO:0000256" key="3">
    <source>
        <dbReference type="ARBA" id="ARBA00022769"/>
    </source>
</evidence>
<dbReference type="Gene3D" id="3.40.1440.10">
    <property type="entry name" value="GIY-YIG endonuclease"/>
    <property type="match status" value="1"/>
</dbReference>
<evidence type="ECO:0000259" key="8">
    <source>
        <dbReference type="PROSITE" id="PS50151"/>
    </source>
</evidence>
<dbReference type="InterPro" id="IPR001943">
    <property type="entry name" value="UVR_dom"/>
</dbReference>
<comment type="subcellular location">
    <subcellularLocation>
        <location evidence="6">Cytoplasm</location>
    </subcellularLocation>
</comment>
<dbReference type="HOGENOM" id="CLU_014841_3_2_3"/>
<evidence type="ECO:0000256" key="5">
    <source>
        <dbReference type="ARBA" id="ARBA00023204"/>
    </source>
</evidence>
<dbReference type="InterPro" id="IPR041663">
    <property type="entry name" value="DisA/LigA_HHH"/>
</dbReference>
<name>K9VM85_9CYAN</name>
<dbReference type="GO" id="GO:0009432">
    <property type="term" value="P:SOS response"/>
    <property type="evidence" value="ECO:0007669"/>
    <property type="project" value="UniProtKB-UniRule"/>
</dbReference>
<feature type="compositionally biased region" description="Low complexity" evidence="7">
    <location>
        <begin position="318"/>
        <end position="329"/>
    </location>
</feature>
<comment type="function">
    <text evidence="6">The UvrABC repair system catalyzes the recognition and processing of DNA lesions. UvrC both incises the 5' and 3' sides of the lesion. The N-terminal half is responsible for the 3' incision and the C-terminal half is responsible for the 5' incision.</text>
</comment>
<evidence type="ECO:0000256" key="4">
    <source>
        <dbReference type="ARBA" id="ARBA00022881"/>
    </source>
</evidence>
<dbReference type="InterPro" id="IPR000305">
    <property type="entry name" value="GIY-YIG_endonuc"/>
</dbReference>
<feature type="domain" description="UvrC family homology region profile" evidence="10">
    <location>
        <begin position="267"/>
        <end position="557"/>
    </location>
</feature>
<dbReference type="InterPro" id="IPR001162">
    <property type="entry name" value="UvrC_RNase_H_dom"/>
</dbReference>
<dbReference type="Pfam" id="PF01541">
    <property type="entry name" value="GIY-YIG"/>
    <property type="match status" value="1"/>
</dbReference>
<dbReference type="PANTHER" id="PTHR30562:SF1">
    <property type="entry name" value="UVRABC SYSTEM PROTEIN C"/>
    <property type="match status" value="1"/>
</dbReference>
<proteinExistence type="inferred from homology"/>
<dbReference type="Proteomes" id="UP000010478">
    <property type="component" value="Chromosome"/>
</dbReference>
<dbReference type="Pfam" id="PF08459">
    <property type="entry name" value="UvrC_RNaseH_dom"/>
    <property type="match status" value="1"/>
</dbReference>
<keyword evidence="2 6" id="KW-0227">DNA damage</keyword>
<evidence type="ECO:0000256" key="6">
    <source>
        <dbReference type="HAMAP-Rule" id="MF_00203"/>
    </source>
</evidence>
<reference evidence="11 12" key="1">
    <citation type="submission" date="2012-05" db="EMBL/GenBank/DDBJ databases">
        <title>Finished chromosome of genome of Oscillatoria sp. PCC 7112.</title>
        <authorList>
            <consortium name="US DOE Joint Genome Institute"/>
            <person name="Gugger M."/>
            <person name="Coursin T."/>
            <person name="Rippka R."/>
            <person name="Tandeau De Marsac N."/>
            <person name="Huntemann M."/>
            <person name="Wei C.-L."/>
            <person name="Han J."/>
            <person name="Detter J.C."/>
            <person name="Han C."/>
            <person name="Tapia R."/>
            <person name="Davenport K."/>
            <person name="Daligault H."/>
            <person name="Erkkila T."/>
            <person name="Gu W."/>
            <person name="Munk A.C.C."/>
            <person name="Teshima H."/>
            <person name="Xu Y."/>
            <person name="Chain P."/>
            <person name="Chen A."/>
            <person name="Krypides N."/>
            <person name="Mavromatis K."/>
            <person name="Markowitz V."/>
            <person name="Szeto E."/>
            <person name="Ivanova N."/>
            <person name="Mikhailova N."/>
            <person name="Ovchinnikova G."/>
            <person name="Pagani I."/>
            <person name="Pati A."/>
            <person name="Goodwin L."/>
            <person name="Peters L."/>
            <person name="Pitluck S."/>
            <person name="Woyke T."/>
            <person name="Kerfeld C."/>
        </authorList>
    </citation>
    <scope>NUCLEOTIDE SEQUENCE [LARGE SCALE GENOMIC DNA]</scope>
    <source>
        <strain evidence="11 12">PCC 7112</strain>
    </source>
</reference>
<organism evidence="11 12">
    <name type="scientific">Phormidium nigroviride PCC 7112</name>
    <dbReference type="NCBI Taxonomy" id="179408"/>
    <lineage>
        <taxon>Bacteria</taxon>
        <taxon>Bacillati</taxon>
        <taxon>Cyanobacteriota</taxon>
        <taxon>Cyanophyceae</taxon>
        <taxon>Oscillatoriophycideae</taxon>
        <taxon>Oscillatoriales</taxon>
        <taxon>Oscillatoriaceae</taxon>
        <taxon>Phormidium</taxon>
    </lineage>
</organism>
<evidence type="ECO:0000313" key="11">
    <source>
        <dbReference type="EMBL" id="AFZ09218.1"/>
    </source>
</evidence>
<protein>
    <recommendedName>
        <fullName evidence="6">UvrABC system protein C</fullName>
        <shortName evidence="6">Protein UvrC</shortName>
    </recommendedName>
    <alternativeName>
        <fullName evidence="6">Excinuclease ABC subunit C</fullName>
    </alternativeName>
</protein>
<dbReference type="GO" id="GO:0003677">
    <property type="term" value="F:DNA binding"/>
    <property type="evidence" value="ECO:0007669"/>
    <property type="project" value="UniProtKB-UniRule"/>
</dbReference>
<dbReference type="OrthoDB" id="9804933at2"/>
<sequence>MPSTKTLPLVKDSERLESRLKEIPAVPGVYLMRDESDRILYIGKSKKLRNRVRSYFRESQNLSPRIAMMVQQVREIEFIATDTEAEALALEANLVKQHQPYFNVLLKDDKKYPYLCITWSEEYPRIFITRKRRAGSAKDRYYGPYVDTGALRSTLHLIKRIFPLRQRPQPLFKDRPCLNYDIGRCVGVCQGLTSPEEYRKIIQKVAMIFQGRTQELLDLLAPQMEQAAEDLNFETAARIRDRIKGLQSLSAGQKVSLPDDTVSRDAIALAADNQHACVQLFQIRAGQLVGRLGFMAEIAPQPRAGTGAPPLQSGGEELSQLSLASPPSLGGERGGVEAGAILQRVLEEHYQNVESVEIPSEISVQYELPEGEILADWLSNRKGRKVTILTPQRQTKAELIEMVERNAEYELARMQRLSDRNSQAMEDLAEILDLPEVPRRIEGYDISHIQGSDAVASRVVFIDGLPANQHYRHYKIKNPEVKSGHSDDFASLAEVIGRRFRGLKEEERGKMEEGFSELEEQEKLSNLSSVSRTISDKPDLIMIDGGKGQLSAVVAVLREMNLLEELRVVSLAKQREEIFLPGESLPLPTNSEQPGVQLLRRVRDEAHRFAVSFHRDRRSERMKRSRLDEIPGLGHHRQKQLLAHFRSIDYLRLATPEQLAEVSGIGPRLAQQIYDYFHP</sequence>
<dbReference type="GO" id="GO:0009380">
    <property type="term" value="C:excinuclease repair complex"/>
    <property type="evidence" value="ECO:0007669"/>
    <property type="project" value="InterPro"/>
</dbReference>
<dbReference type="Pfam" id="PF22920">
    <property type="entry name" value="UvrC_RNaseH"/>
    <property type="match status" value="2"/>
</dbReference>
<dbReference type="Gene3D" id="1.10.150.20">
    <property type="entry name" value="5' to 3' exonuclease, C-terminal subdomain"/>
    <property type="match status" value="1"/>
</dbReference>
<dbReference type="Pfam" id="PF02151">
    <property type="entry name" value="UVR"/>
    <property type="match status" value="1"/>
</dbReference>
<dbReference type="InterPro" id="IPR035901">
    <property type="entry name" value="GIY-YIG_endonuc_sf"/>
</dbReference>
<dbReference type="InterPro" id="IPR036876">
    <property type="entry name" value="UVR_dom_sf"/>
</dbReference>
<dbReference type="STRING" id="179408.Osc7112_4952"/>
<feature type="domain" description="GIY-YIG" evidence="9">
    <location>
        <begin position="25"/>
        <end position="104"/>
    </location>
</feature>
<dbReference type="KEGG" id="oni:Osc7112_4952"/>
<evidence type="ECO:0000256" key="1">
    <source>
        <dbReference type="ARBA" id="ARBA00022490"/>
    </source>
</evidence>
<dbReference type="HAMAP" id="MF_00203">
    <property type="entry name" value="UvrC"/>
    <property type="match status" value="1"/>
</dbReference>
<dbReference type="Gene3D" id="4.10.860.10">
    <property type="entry name" value="UVR domain"/>
    <property type="match status" value="1"/>
</dbReference>
<keyword evidence="5 6" id="KW-0234">DNA repair</keyword>
<accession>K9VM85</accession>
<evidence type="ECO:0000313" key="12">
    <source>
        <dbReference type="Proteomes" id="UP000010478"/>
    </source>
</evidence>
<evidence type="ECO:0000256" key="2">
    <source>
        <dbReference type="ARBA" id="ARBA00022763"/>
    </source>
</evidence>
<keyword evidence="1 6" id="KW-0963">Cytoplasm</keyword>
<dbReference type="PROSITE" id="PS50151">
    <property type="entry name" value="UVR"/>
    <property type="match status" value="1"/>
</dbReference>
<dbReference type="NCBIfam" id="NF001824">
    <property type="entry name" value="PRK00558.1-5"/>
    <property type="match status" value="1"/>
</dbReference>
<dbReference type="InterPro" id="IPR003583">
    <property type="entry name" value="Hlx-hairpin-Hlx_DNA-bd_motif"/>
</dbReference>
<dbReference type="InterPro" id="IPR047296">
    <property type="entry name" value="GIY-YIG_UvrC_Cho"/>
</dbReference>
<dbReference type="SUPFAM" id="SSF46600">
    <property type="entry name" value="C-terminal UvrC-binding domain of UvrB"/>
    <property type="match status" value="1"/>
</dbReference>
<evidence type="ECO:0000256" key="7">
    <source>
        <dbReference type="SAM" id="MobiDB-lite"/>
    </source>
</evidence>
<keyword evidence="12" id="KW-1185">Reference proteome</keyword>
<dbReference type="CDD" id="cd10434">
    <property type="entry name" value="GIY-YIG_UvrC_Cho"/>
    <property type="match status" value="1"/>
</dbReference>
<dbReference type="GO" id="GO:0006289">
    <property type="term" value="P:nucleotide-excision repair"/>
    <property type="evidence" value="ECO:0007669"/>
    <property type="project" value="UniProtKB-UniRule"/>
</dbReference>
<dbReference type="Gene3D" id="3.30.420.340">
    <property type="entry name" value="UvrC, RNAse H endonuclease domain"/>
    <property type="match status" value="1"/>
</dbReference>
<dbReference type="FunFam" id="3.40.1440.10:FF:000001">
    <property type="entry name" value="UvrABC system protein C"/>
    <property type="match status" value="1"/>
</dbReference>
<dbReference type="InterPro" id="IPR038476">
    <property type="entry name" value="UvrC_RNase_H_dom_sf"/>
</dbReference>
<dbReference type="Pfam" id="PF12826">
    <property type="entry name" value="HHH_2"/>
    <property type="match status" value="1"/>
</dbReference>
<feature type="domain" description="UVR" evidence="8">
    <location>
        <begin position="214"/>
        <end position="249"/>
    </location>
</feature>
<keyword evidence="3 6" id="KW-0228">DNA excision</keyword>
<dbReference type="PROSITE" id="PS50164">
    <property type="entry name" value="GIY_YIG"/>
    <property type="match status" value="1"/>
</dbReference>
<dbReference type="PATRIC" id="fig|179408.3.peg.6155"/>
<dbReference type="PROSITE" id="PS50165">
    <property type="entry name" value="UVRC"/>
    <property type="match status" value="1"/>
</dbReference>
<dbReference type="InterPro" id="IPR050066">
    <property type="entry name" value="UvrABC_protein_C"/>
</dbReference>
<dbReference type="PANTHER" id="PTHR30562">
    <property type="entry name" value="UVRC/OXIDOREDUCTASE"/>
    <property type="match status" value="1"/>
</dbReference>
<dbReference type="SUPFAM" id="SSF47781">
    <property type="entry name" value="RuvA domain 2-like"/>
    <property type="match status" value="1"/>
</dbReference>
<evidence type="ECO:0000259" key="10">
    <source>
        <dbReference type="PROSITE" id="PS50165"/>
    </source>
</evidence>
<dbReference type="InterPro" id="IPR010994">
    <property type="entry name" value="RuvA_2-like"/>
</dbReference>
<dbReference type="AlphaFoldDB" id="K9VM85"/>
<comment type="similarity">
    <text evidence="6">Belongs to the UvrC family.</text>
</comment>
<evidence type="ECO:0000259" key="9">
    <source>
        <dbReference type="PROSITE" id="PS50164"/>
    </source>
</evidence>
<dbReference type="GO" id="GO:0005737">
    <property type="term" value="C:cytoplasm"/>
    <property type="evidence" value="ECO:0007669"/>
    <property type="project" value="UniProtKB-SubCell"/>
</dbReference>